<feature type="compositionally biased region" description="Polar residues" evidence="1">
    <location>
        <begin position="139"/>
        <end position="148"/>
    </location>
</feature>
<accession>A0ABR2Z8C6</accession>
<keyword evidence="3" id="KW-1185">Reference proteome</keyword>
<feature type="region of interest" description="Disordered" evidence="1">
    <location>
        <begin position="169"/>
        <end position="246"/>
    </location>
</feature>
<gene>
    <name evidence="2" type="ORF">AAF712_015800</name>
</gene>
<name>A0ABR2Z8C6_9AGAR</name>
<feature type="compositionally biased region" description="Low complexity" evidence="1">
    <location>
        <begin position="207"/>
        <end position="234"/>
    </location>
</feature>
<protein>
    <submittedName>
        <fullName evidence="2">Uncharacterized protein</fullName>
    </submittedName>
</protein>
<dbReference type="Proteomes" id="UP001437256">
    <property type="component" value="Unassembled WGS sequence"/>
</dbReference>
<proteinExistence type="predicted"/>
<reference evidence="2 3" key="1">
    <citation type="submission" date="2024-05" db="EMBL/GenBank/DDBJ databases">
        <title>A draft genome resource for the thread blight pathogen Marasmius tenuissimus strain MS-2.</title>
        <authorList>
            <person name="Yulfo-Soto G.E."/>
            <person name="Baruah I.K."/>
            <person name="Amoako-Attah I."/>
            <person name="Bukari Y."/>
            <person name="Meinhardt L.W."/>
            <person name="Bailey B.A."/>
            <person name="Cohen S.P."/>
        </authorList>
    </citation>
    <scope>NUCLEOTIDE SEQUENCE [LARGE SCALE GENOMIC DNA]</scope>
    <source>
        <strain evidence="2 3">MS-2</strain>
    </source>
</reference>
<sequence>MNGLSGSLSRLYVFASGAYLDDLDTTHNTFTFCLSEKEGALLMLPHGSTLRNLVHTAEFTKRIRRYWRQWSEFANEKVDLVDNGQSLCLVTGVERCSAWAMAAWDSNAGIYSDSLQLGVGLANQTYTWKFPPPRCLKQSKGSPTTQDRLQSDDETVFVRGFWIDSRNGQMKLQPPILPSGSGKGKEKDGSNDKNSKSGGGPQDPCVGGPSSGPSSFNHSSNPSSGHSGGLNPPSDALGPPIDESDITSSQIAHPCRVINKFALELISQIKPALLDTGCVAFSHDNDWISVIEESDDEIPPEAEFLRRICSKFKFAVEEDAIYTVSMTDPEKELFEQHNTSSSRRQRRDTARFPVFLEFLEDKKAAGDNPTGMLLMAKNCVYRKFDVAKADSAPSSSISKLSPALAIPPTSTSSWSPSPGMLSIAKTAFVEKI</sequence>
<evidence type="ECO:0000313" key="3">
    <source>
        <dbReference type="Proteomes" id="UP001437256"/>
    </source>
</evidence>
<dbReference type="EMBL" id="JBBXMP010000496">
    <property type="protein sequence ID" value="KAL0057553.1"/>
    <property type="molecule type" value="Genomic_DNA"/>
</dbReference>
<feature type="region of interest" description="Disordered" evidence="1">
    <location>
        <begin position="132"/>
        <end position="151"/>
    </location>
</feature>
<evidence type="ECO:0000313" key="2">
    <source>
        <dbReference type="EMBL" id="KAL0057553.1"/>
    </source>
</evidence>
<evidence type="ECO:0000256" key="1">
    <source>
        <dbReference type="SAM" id="MobiDB-lite"/>
    </source>
</evidence>
<organism evidence="2 3">
    <name type="scientific">Marasmius tenuissimus</name>
    <dbReference type="NCBI Taxonomy" id="585030"/>
    <lineage>
        <taxon>Eukaryota</taxon>
        <taxon>Fungi</taxon>
        <taxon>Dikarya</taxon>
        <taxon>Basidiomycota</taxon>
        <taxon>Agaricomycotina</taxon>
        <taxon>Agaricomycetes</taxon>
        <taxon>Agaricomycetidae</taxon>
        <taxon>Agaricales</taxon>
        <taxon>Marasmiineae</taxon>
        <taxon>Marasmiaceae</taxon>
        <taxon>Marasmius</taxon>
    </lineage>
</organism>
<feature type="compositionally biased region" description="Basic and acidic residues" evidence="1">
    <location>
        <begin position="183"/>
        <end position="195"/>
    </location>
</feature>
<comment type="caution">
    <text evidence="2">The sequence shown here is derived from an EMBL/GenBank/DDBJ whole genome shotgun (WGS) entry which is preliminary data.</text>
</comment>